<dbReference type="EMBL" id="CP043641">
    <property type="protein sequence ID" value="QNE34424.1"/>
    <property type="molecule type" value="Genomic_DNA"/>
</dbReference>
<dbReference type="AlphaFoldDB" id="A0A7G6Y7F9"/>
<evidence type="ECO:0000256" key="1">
    <source>
        <dbReference type="SAM" id="MobiDB-lite"/>
    </source>
</evidence>
<accession>A0A7G6Y7F9</accession>
<feature type="compositionally biased region" description="Low complexity" evidence="1">
    <location>
        <begin position="37"/>
        <end position="57"/>
    </location>
</feature>
<keyword evidence="2" id="KW-0732">Signal</keyword>
<evidence type="ECO:0000313" key="4">
    <source>
        <dbReference type="EMBL" id="QNE34424.1"/>
    </source>
</evidence>
<evidence type="ECO:0000256" key="2">
    <source>
        <dbReference type="SAM" id="SignalP"/>
    </source>
</evidence>
<sequence length="166" mass="16402">MRAPARPAAAFLAGAAVAAALLLSACTGAHPSASTDPAPHTTASDSATPTPTASAAPVLVPGGTAAANQPYFDKVNQATIAAKPGAKGRDFIDGLVAAGFTKADMQLTPDTTTIGLTAPSIQFSVKFGDSCVIGQYGPDSGGYTSLTSPALATGGCLIGQTRPIDW</sequence>
<dbReference type="KEGG" id="lse:F1C12_04250"/>
<dbReference type="Proteomes" id="UP000515511">
    <property type="component" value="Chromosome"/>
</dbReference>
<dbReference type="PROSITE" id="PS51257">
    <property type="entry name" value="PROKAR_LIPOPROTEIN"/>
    <property type="match status" value="1"/>
</dbReference>
<evidence type="ECO:0000313" key="5">
    <source>
        <dbReference type="Proteomes" id="UP000515511"/>
    </source>
</evidence>
<evidence type="ECO:0000259" key="3">
    <source>
        <dbReference type="Pfam" id="PF22504"/>
    </source>
</evidence>
<dbReference type="RefSeq" id="WP_185277587.1">
    <property type="nucleotide sequence ID" value="NZ_CP043641.1"/>
</dbReference>
<proteinExistence type="predicted"/>
<protein>
    <recommendedName>
        <fullName evidence="3">DUF6993 domain-containing protein</fullName>
    </recommendedName>
</protein>
<feature type="domain" description="DUF6993" evidence="3">
    <location>
        <begin position="76"/>
        <end position="160"/>
    </location>
</feature>
<organism evidence="4 5">
    <name type="scientific">Leifsonia shinshuensis</name>
    <dbReference type="NCBI Taxonomy" id="150026"/>
    <lineage>
        <taxon>Bacteria</taxon>
        <taxon>Bacillati</taxon>
        <taxon>Actinomycetota</taxon>
        <taxon>Actinomycetes</taxon>
        <taxon>Micrococcales</taxon>
        <taxon>Microbacteriaceae</taxon>
        <taxon>Leifsonia</taxon>
    </lineage>
</organism>
<feature type="region of interest" description="Disordered" evidence="1">
    <location>
        <begin position="30"/>
        <end position="59"/>
    </location>
</feature>
<reference evidence="5" key="1">
    <citation type="submission" date="2019-09" db="EMBL/GenBank/DDBJ databases">
        <title>Antimicrobial potential of Antarctic Bacteria.</title>
        <authorList>
            <person name="Benaud N."/>
            <person name="Edwards R.J."/>
            <person name="Ferrari B.C."/>
        </authorList>
    </citation>
    <scope>NUCLEOTIDE SEQUENCE [LARGE SCALE GENOMIC DNA]</scope>
    <source>
        <strain evidence="5">INR9</strain>
    </source>
</reference>
<gene>
    <name evidence="4" type="ORF">F1C12_04250</name>
</gene>
<dbReference type="InterPro" id="IPR054262">
    <property type="entry name" value="DUF6993"/>
</dbReference>
<feature type="signal peptide" evidence="2">
    <location>
        <begin position="1"/>
        <end position="29"/>
    </location>
</feature>
<name>A0A7G6Y7F9_9MICO</name>
<dbReference type="Pfam" id="PF22504">
    <property type="entry name" value="DUF6993"/>
    <property type="match status" value="1"/>
</dbReference>
<feature type="chain" id="PRO_5038378427" description="DUF6993 domain-containing protein" evidence="2">
    <location>
        <begin position="30"/>
        <end position="166"/>
    </location>
</feature>